<dbReference type="RefSeq" id="WP_106041524.1">
    <property type="nucleotide sequence ID" value="NZ_CP027231.1"/>
</dbReference>
<evidence type="ECO:0000313" key="3">
    <source>
        <dbReference type="Proteomes" id="UP000238304"/>
    </source>
</evidence>
<sequence>MSKEKFAFDKTNFILLAAGMAVVIIGFLLMTGPASGQAAFEPDIFSVRRIKVAPVICLSGFVFIIYAVLRKPKAKKQQTED</sequence>
<feature type="transmembrane region" description="Helical" evidence="1">
    <location>
        <begin position="50"/>
        <end position="69"/>
    </location>
</feature>
<dbReference type="Pfam" id="PF11297">
    <property type="entry name" value="DUF3098"/>
    <property type="match status" value="1"/>
</dbReference>
<keyword evidence="1" id="KW-0472">Membrane</keyword>
<evidence type="ECO:0000313" key="2">
    <source>
        <dbReference type="EMBL" id="AVM53146.1"/>
    </source>
</evidence>
<keyword evidence="1" id="KW-1133">Transmembrane helix</keyword>
<dbReference type="InterPro" id="IPR021448">
    <property type="entry name" value="DUF3098"/>
</dbReference>
<keyword evidence="3" id="KW-1185">Reference proteome</keyword>
<gene>
    <name evidence="2" type="ORF">C4H11_09565</name>
</gene>
<evidence type="ECO:0000256" key="1">
    <source>
        <dbReference type="SAM" id="Phobius"/>
    </source>
</evidence>
<proteinExistence type="predicted"/>
<organism evidence="2 3">
    <name type="scientific">Bacteroides zoogleoformans</name>
    <dbReference type="NCBI Taxonomy" id="28119"/>
    <lineage>
        <taxon>Bacteria</taxon>
        <taxon>Pseudomonadati</taxon>
        <taxon>Bacteroidota</taxon>
        <taxon>Bacteroidia</taxon>
        <taxon>Bacteroidales</taxon>
        <taxon>Bacteroidaceae</taxon>
        <taxon>Bacteroides</taxon>
    </lineage>
</organism>
<name>A0ABM6T915_9BACE</name>
<keyword evidence="1" id="KW-0812">Transmembrane</keyword>
<reference evidence="2 3" key="1">
    <citation type="submission" date="2018-02" db="EMBL/GenBank/DDBJ databases">
        <authorList>
            <person name="Holder M.E."/>
            <person name="Ajami N.J."/>
            <person name="Petrosino J.F."/>
        </authorList>
    </citation>
    <scope>NUCLEOTIDE SEQUENCE [LARGE SCALE GENOMIC DNA]</scope>
    <source>
        <strain evidence="2 3">ATCC 33285</strain>
    </source>
</reference>
<accession>A0ABM6T915</accession>
<dbReference type="EMBL" id="CP027231">
    <property type="protein sequence ID" value="AVM53146.1"/>
    <property type="molecule type" value="Genomic_DNA"/>
</dbReference>
<protein>
    <submittedName>
        <fullName evidence="2">DUF3098 domain-containing protein</fullName>
    </submittedName>
</protein>
<dbReference type="Proteomes" id="UP000238304">
    <property type="component" value="Chromosome"/>
</dbReference>
<feature type="transmembrane region" description="Helical" evidence="1">
    <location>
        <begin position="12"/>
        <end position="30"/>
    </location>
</feature>